<keyword evidence="4" id="KW-1003">Cell membrane</keyword>
<keyword evidence="7" id="KW-0653">Protein transport</keyword>
<evidence type="ECO:0000256" key="10">
    <source>
        <dbReference type="SAM" id="Phobius"/>
    </source>
</evidence>
<dbReference type="Proteomes" id="UP001652582">
    <property type="component" value="Chromosome 7"/>
</dbReference>
<keyword evidence="9 10" id="KW-0472">Membrane</keyword>
<keyword evidence="5 10" id="KW-0812">Transmembrane</keyword>
<dbReference type="Pfam" id="PF14828">
    <property type="entry name" value="Amnionless"/>
    <property type="match status" value="1"/>
</dbReference>
<comment type="subcellular location">
    <subcellularLocation>
        <location evidence="1">Cell membrane</location>
        <topology evidence="1">Single-pass type I membrane protein</topology>
    </subcellularLocation>
</comment>
<keyword evidence="6 11" id="KW-0732">Signal</keyword>
<accession>A0A6J1N0B2</accession>
<dbReference type="PANTHER" id="PTHR14995:SF2">
    <property type="entry name" value="PROTEIN AMNIONLESS"/>
    <property type="match status" value="1"/>
</dbReference>
<evidence type="ECO:0000313" key="12">
    <source>
        <dbReference type="Proteomes" id="UP001652582"/>
    </source>
</evidence>
<evidence type="ECO:0000256" key="6">
    <source>
        <dbReference type="ARBA" id="ARBA00022729"/>
    </source>
</evidence>
<evidence type="ECO:0000313" key="13">
    <source>
        <dbReference type="RefSeq" id="XP_023940284.1"/>
    </source>
</evidence>
<evidence type="ECO:0000256" key="11">
    <source>
        <dbReference type="SAM" id="SignalP"/>
    </source>
</evidence>
<evidence type="ECO:0000256" key="1">
    <source>
        <dbReference type="ARBA" id="ARBA00004251"/>
    </source>
</evidence>
<dbReference type="RefSeq" id="XP_023940284.1">
    <property type="nucleotide sequence ID" value="XM_024084516.2"/>
</dbReference>
<evidence type="ECO:0000256" key="5">
    <source>
        <dbReference type="ARBA" id="ARBA00022692"/>
    </source>
</evidence>
<sequence length="427" mass="47732">MFRTQISIFIFSYFITTSLSEKVTWLPNINFNLPMNFDTKLCSKKTVIFPETLAGSVVIDSDTSVNEFILPNNGDIFLGEGASIELGSGEEPDCKAGYVHYRENTEADWSRPDVWSSVRINDATPDAERVPCFDDVVIFPPNSTFTVILPDVVQKVQAVELGGENINDFLEYFASKHSNQGQTFILNEYHESGVSIGGYLNTCHSRSGCPCQTNTLKIDCSAKLCKKPTCADSIKPIGHCCRICGGAIVVDIDETFDFLQFQLLIEKIIDTYGKDKFIYHIGRLPDNKVQVIVLDKNGYDQTSAEVVSAISYNMEKDLRHDMQVSGSPLSKSGLGGKLFVCMFFAVILVMAGIYAYYYKLPQMNYPIITGRSQANMFSRFNRRTESVVSLTRRDSTPIGDSTATAFRNPLYDSQRSRVSVEESILEE</sequence>
<dbReference type="GeneID" id="112047400"/>
<dbReference type="CTD" id="33199"/>
<proteinExistence type="predicted"/>
<reference evidence="13" key="1">
    <citation type="submission" date="2025-08" db="UniProtKB">
        <authorList>
            <consortium name="RefSeq"/>
        </authorList>
    </citation>
    <scope>IDENTIFICATION</scope>
</reference>
<feature type="chain" id="PRO_5026934708" description="Protein amnionless" evidence="11">
    <location>
        <begin position="21"/>
        <end position="427"/>
    </location>
</feature>
<keyword evidence="12" id="KW-1185">Reference proteome</keyword>
<organism evidence="12 13">
    <name type="scientific">Bicyclus anynana</name>
    <name type="common">Squinting bush brown butterfly</name>
    <dbReference type="NCBI Taxonomy" id="110368"/>
    <lineage>
        <taxon>Eukaryota</taxon>
        <taxon>Metazoa</taxon>
        <taxon>Ecdysozoa</taxon>
        <taxon>Arthropoda</taxon>
        <taxon>Hexapoda</taxon>
        <taxon>Insecta</taxon>
        <taxon>Pterygota</taxon>
        <taxon>Neoptera</taxon>
        <taxon>Endopterygota</taxon>
        <taxon>Lepidoptera</taxon>
        <taxon>Glossata</taxon>
        <taxon>Ditrysia</taxon>
        <taxon>Papilionoidea</taxon>
        <taxon>Nymphalidae</taxon>
        <taxon>Satyrinae</taxon>
        <taxon>Satyrini</taxon>
        <taxon>Mycalesina</taxon>
        <taxon>Bicyclus</taxon>
    </lineage>
</organism>
<name>A0A6J1N0B2_BICAN</name>
<dbReference type="InterPro" id="IPR026112">
    <property type="entry name" value="AMN"/>
</dbReference>
<dbReference type="KEGG" id="bany:112047400"/>
<keyword evidence="3" id="KW-0813">Transport</keyword>
<dbReference type="GO" id="GO:0030139">
    <property type="term" value="C:endocytic vesicle"/>
    <property type="evidence" value="ECO:0007669"/>
    <property type="project" value="TreeGrafter"/>
</dbReference>
<evidence type="ECO:0000256" key="9">
    <source>
        <dbReference type="ARBA" id="ARBA00023136"/>
    </source>
</evidence>
<dbReference type="GO" id="GO:0015031">
    <property type="term" value="P:protein transport"/>
    <property type="evidence" value="ECO:0007669"/>
    <property type="project" value="UniProtKB-KW"/>
</dbReference>
<dbReference type="GO" id="GO:0016324">
    <property type="term" value="C:apical plasma membrane"/>
    <property type="evidence" value="ECO:0007669"/>
    <property type="project" value="TreeGrafter"/>
</dbReference>
<dbReference type="PANTHER" id="PTHR14995">
    <property type="entry name" value="AMNIONLESS"/>
    <property type="match status" value="1"/>
</dbReference>
<evidence type="ECO:0000256" key="8">
    <source>
        <dbReference type="ARBA" id="ARBA00022989"/>
    </source>
</evidence>
<feature type="signal peptide" evidence="11">
    <location>
        <begin position="1"/>
        <end position="20"/>
    </location>
</feature>
<protein>
    <recommendedName>
        <fullName evidence="2">Protein amnionless</fullName>
    </recommendedName>
</protein>
<feature type="transmembrane region" description="Helical" evidence="10">
    <location>
        <begin position="334"/>
        <end position="357"/>
    </location>
</feature>
<evidence type="ECO:0000256" key="7">
    <source>
        <dbReference type="ARBA" id="ARBA00022927"/>
    </source>
</evidence>
<evidence type="ECO:0000256" key="4">
    <source>
        <dbReference type="ARBA" id="ARBA00022475"/>
    </source>
</evidence>
<keyword evidence="8 10" id="KW-1133">Transmembrane helix</keyword>
<dbReference type="AlphaFoldDB" id="A0A6J1N0B2"/>
<dbReference type="OrthoDB" id="10067964at2759"/>
<evidence type="ECO:0000256" key="2">
    <source>
        <dbReference type="ARBA" id="ARBA00021200"/>
    </source>
</evidence>
<dbReference type="GO" id="GO:0006898">
    <property type="term" value="P:receptor-mediated endocytosis"/>
    <property type="evidence" value="ECO:0007669"/>
    <property type="project" value="TreeGrafter"/>
</dbReference>
<gene>
    <name evidence="13" type="primary">LOC112047400</name>
</gene>
<evidence type="ECO:0000256" key="3">
    <source>
        <dbReference type="ARBA" id="ARBA00022448"/>
    </source>
</evidence>